<dbReference type="EMBL" id="KB308715">
    <property type="protein sequence ID" value="ELT96950.1"/>
    <property type="molecule type" value="Genomic_DNA"/>
</dbReference>
<evidence type="ECO:0000313" key="5">
    <source>
        <dbReference type="Proteomes" id="UP000014760"/>
    </source>
</evidence>
<evidence type="ECO:0000256" key="2">
    <source>
        <dbReference type="SAM" id="Phobius"/>
    </source>
</evidence>
<reference evidence="5" key="1">
    <citation type="submission" date="2012-12" db="EMBL/GenBank/DDBJ databases">
        <authorList>
            <person name="Hellsten U."/>
            <person name="Grimwood J."/>
            <person name="Chapman J.A."/>
            <person name="Shapiro H."/>
            <person name="Aerts A."/>
            <person name="Otillar R.P."/>
            <person name="Terry A.Y."/>
            <person name="Boore J.L."/>
            <person name="Simakov O."/>
            <person name="Marletaz F."/>
            <person name="Cho S.-J."/>
            <person name="Edsinger-Gonzales E."/>
            <person name="Havlak P."/>
            <person name="Kuo D.-H."/>
            <person name="Larsson T."/>
            <person name="Lv J."/>
            <person name="Arendt D."/>
            <person name="Savage R."/>
            <person name="Osoegawa K."/>
            <person name="de Jong P."/>
            <person name="Lindberg D.R."/>
            <person name="Seaver E.C."/>
            <person name="Weisblat D.A."/>
            <person name="Putnam N.H."/>
            <person name="Grigoriev I.V."/>
            <person name="Rokhsar D.S."/>
        </authorList>
    </citation>
    <scope>NUCLEOTIDE SEQUENCE</scope>
    <source>
        <strain evidence="5">I ESC-2004</strain>
    </source>
</reference>
<feature type="region of interest" description="Disordered" evidence="1">
    <location>
        <begin position="77"/>
        <end position="122"/>
    </location>
</feature>
<keyword evidence="5" id="KW-1185">Reference proteome</keyword>
<dbReference type="EnsemblMetazoa" id="CapteT194779">
    <property type="protein sequence ID" value="CapteP194779"/>
    <property type="gene ID" value="CapteG194779"/>
</dbReference>
<keyword evidence="2" id="KW-0472">Membrane</keyword>
<feature type="compositionally biased region" description="Polar residues" evidence="1">
    <location>
        <begin position="77"/>
        <end position="88"/>
    </location>
</feature>
<name>R7U187_CAPTE</name>
<keyword evidence="2" id="KW-1133">Transmembrane helix</keyword>
<evidence type="ECO:0000256" key="1">
    <source>
        <dbReference type="SAM" id="MobiDB-lite"/>
    </source>
</evidence>
<feature type="transmembrane region" description="Helical" evidence="2">
    <location>
        <begin position="136"/>
        <end position="158"/>
    </location>
</feature>
<feature type="compositionally biased region" description="Polar residues" evidence="1">
    <location>
        <begin position="96"/>
        <end position="122"/>
    </location>
</feature>
<reference evidence="4" key="3">
    <citation type="submission" date="2015-06" db="UniProtKB">
        <authorList>
            <consortium name="EnsemblMetazoa"/>
        </authorList>
    </citation>
    <scope>IDENTIFICATION</scope>
</reference>
<dbReference type="Proteomes" id="UP000014760">
    <property type="component" value="Unassembled WGS sequence"/>
</dbReference>
<accession>R7U187</accession>
<dbReference type="HOGENOM" id="CLU_767792_0_0_1"/>
<organism evidence="3">
    <name type="scientific">Capitella teleta</name>
    <name type="common">Polychaete worm</name>
    <dbReference type="NCBI Taxonomy" id="283909"/>
    <lineage>
        <taxon>Eukaryota</taxon>
        <taxon>Metazoa</taxon>
        <taxon>Spiralia</taxon>
        <taxon>Lophotrochozoa</taxon>
        <taxon>Annelida</taxon>
        <taxon>Polychaeta</taxon>
        <taxon>Sedentaria</taxon>
        <taxon>Scolecida</taxon>
        <taxon>Capitellidae</taxon>
        <taxon>Capitella</taxon>
    </lineage>
</organism>
<evidence type="ECO:0000313" key="4">
    <source>
        <dbReference type="EnsemblMetazoa" id="CapteP194779"/>
    </source>
</evidence>
<gene>
    <name evidence="3" type="ORF">CAPTEDRAFT_194779</name>
</gene>
<reference evidence="3 5" key="2">
    <citation type="journal article" date="2013" name="Nature">
        <title>Insights into bilaterian evolution from three spiralian genomes.</title>
        <authorList>
            <person name="Simakov O."/>
            <person name="Marletaz F."/>
            <person name="Cho S.J."/>
            <person name="Edsinger-Gonzales E."/>
            <person name="Havlak P."/>
            <person name="Hellsten U."/>
            <person name="Kuo D.H."/>
            <person name="Larsson T."/>
            <person name="Lv J."/>
            <person name="Arendt D."/>
            <person name="Savage R."/>
            <person name="Osoegawa K."/>
            <person name="de Jong P."/>
            <person name="Grimwood J."/>
            <person name="Chapman J.A."/>
            <person name="Shapiro H."/>
            <person name="Aerts A."/>
            <person name="Otillar R.P."/>
            <person name="Terry A.Y."/>
            <person name="Boore J.L."/>
            <person name="Grigoriev I.V."/>
            <person name="Lindberg D.R."/>
            <person name="Seaver E.C."/>
            <person name="Weisblat D.A."/>
            <person name="Putnam N.H."/>
            <person name="Rokhsar D.S."/>
        </authorList>
    </citation>
    <scope>NUCLEOTIDE SEQUENCE</scope>
    <source>
        <strain evidence="3 5">I ESC-2004</strain>
    </source>
</reference>
<protein>
    <recommendedName>
        <fullName evidence="6">Apple domain-containing protein</fullName>
    </recommendedName>
</protein>
<keyword evidence="2" id="KW-0812">Transmembrane</keyword>
<evidence type="ECO:0000313" key="3">
    <source>
        <dbReference type="EMBL" id="ELT96950.1"/>
    </source>
</evidence>
<dbReference type="EMBL" id="AMQN01011138">
    <property type="status" value="NOT_ANNOTATED_CDS"/>
    <property type="molecule type" value="Genomic_DNA"/>
</dbReference>
<dbReference type="AlphaFoldDB" id="R7U187"/>
<proteinExistence type="predicted"/>
<sequence>MHLNDCTGSKPEALHDAPNTKPVLVVLRIEDLIAMYKIKLYELTISTLPYSVSIALRVASERPENNHISHICEGITMSSRNGSTSSTLELRRDPSVSPQQSEYDPQTGTSNDRVTGSHTQTEASGVSPQRLCCLGLFLNVISLGFLVGAVALGVIAVLNGNDACPTLVCPSGYELDNTGRKCEATASASNACDECPTIPCPPGYQLDGLGEGCTATKINRISSTSESSTTKTSTTTTPDYRVAAPSGEFEEYNPQYPGPTYIPEGFAAYPAINVAGGGDQDVAVDGNGCIELCLQDPTCVAFTFAYGGPDPKAAVGVCYLYDDNAKCRTPTHDTIVYHMTKLPICTTGDWSTLDPAAENPS</sequence>
<evidence type="ECO:0008006" key="6">
    <source>
        <dbReference type="Google" id="ProtNLM"/>
    </source>
</evidence>